<evidence type="ECO:0000313" key="2">
    <source>
        <dbReference type="EMBL" id="SMN19855.1"/>
    </source>
</evidence>
<dbReference type="InterPro" id="IPR003114">
    <property type="entry name" value="Phox_assoc"/>
</dbReference>
<dbReference type="Pfam" id="PF02194">
    <property type="entry name" value="PXA"/>
    <property type="match status" value="1"/>
</dbReference>
<proteinExistence type="predicted"/>
<accession>A0A1X7R2J6</accession>
<dbReference type="Proteomes" id="UP000196158">
    <property type="component" value="Unassembled WGS sequence"/>
</dbReference>
<keyword evidence="3" id="KW-1185">Reference proteome</keyword>
<evidence type="ECO:0000259" key="1">
    <source>
        <dbReference type="Pfam" id="PF02194"/>
    </source>
</evidence>
<name>A0A1X7R2J6_9SACH</name>
<dbReference type="EMBL" id="FXLY01000004">
    <property type="protein sequence ID" value="SMN19855.1"/>
    <property type="molecule type" value="Genomic_DNA"/>
</dbReference>
<feature type="domain" description="PXA" evidence="1">
    <location>
        <begin position="84"/>
        <end position="176"/>
    </location>
</feature>
<evidence type="ECO:0000313" key="3">
    <source>
        <dbReference type="Proteomes" id="UP000196158"/>
    </source>
</evidence>
<dbReference type="AlphaFoldDB" id="A0A1X7R2J6"/>
<dbReference type="STRING" id="1789683.A0A1X7R2J6"/>
<gene>
    <name evidence="2" type="ORF">KASA_0O04543G</name>
</gene>
<dbReference type="OrthoDB" id="5582218at2759"/>
<sequence>MSTVLYNTNSTFIQRYQRNSLRQNKNSSIGKDGTTTAAIASQIDDDPFVSKHIKDSPEYLQQLCCSCLPSSLHQRIRNLKVTPDLEIVALVALIYKNFISHWYGVKIPTNDTQFATEIYNIVERLISYLREKSNLNTKLILLDEFPVLLSIHICALRSINTKQTMGSGDIYKQYTKLTLYEEDTYPYIITALIQQSLDNTSLLQGTFIDALFNQLLLGRVFDSITEPYYVLRGISKLCNKIIERNNTKISSNTVSYWSMIKAKLSKIRKMVTYVSSYEDSSKDKNYDSLMNKYITHTFFVDLLQLEIKKPLLYSTLKFIQNLCSRSNTINKIFNNTLDTLINKKVMNSTTVGSLTRLVRHTLFPNDNFMGPRTVIPTGVHFEEFKNDRIEELWQVCTIYKASLVLNITKDDVKTFIDSICISKECNKLLMFRLIDCMLAHIIDNNKETHEISESQ</sequence>
<organism evidence="2 3">
    <name type="scientific">Maudiozyma saulgeensis</name>
    <dbReference type="NCBI Taxonomy" id="1789683"/>
    <lineage>
        <taxon>Eukaryota</taxon>
        <taxon>Fungi</taxon>
        <taxon>Dikarya</taxon>
        <taxon>Ascomycota</taxon>
        <taxon>Saccharomycotina</taxon>
        <taxon>Saccharomycetes</taxon>
        <taxon>Saccharomycetales</taxon>
        <taxon>Saccharomycetaceae</taxon>
        <taxon>Maudiozyma</taxon>
    </lineage>
</organism>
<protein>
    <recommendedName>
        <fullName evidence="1">PXA domain-containing protein</fullName>
    </recommendedName>
</protein>
<reference evidence="2 3" key="1">
    <citation type="submission" date="2017-04" db="EMBL/GenBank/DDBJ databases">
        <authorList>
            <person name="Afonso C.L."/>
            <person name="Miller P.J."/>
            <person name="Scott M.A."/>
            <person name="Spackman E."/>
            <person name="Goraichik I."/>
            <person name="Dimitrov K.M."/>
            <person name="Suarez D.L."/>
            <person name="Swayne D.E."/>
        </authorList>
    </citation>
    <scope>NUCLEOTIDE SEQUENCE [LARGE SCALE GENOMIC DNA]</scope>
</reference>